<accession>A0ABW8GSY9</accession>
<evidence type="ECO:0000313" key="2">
    <source>
        <dbReference type="Proteomes" id="UP001617702"/>
    </source>
</evidence>
<reference evidence="1 2" key="1">
    <citation type="submission" date="2024-10" db="EMBL/GenBank/DDBJ databases">
        <authorList>
            <person name="Lu C.-H."/>
        </authorList>
    </citation>
    <scope>NUCLEOTIDE SEQUENCE [LARGE SCALE GENOMIC DNA]</scope>
    <source>
        <strain evidence="1 2">22LXZD03-01</strain>
    </source>
</reference>
<dbReference type="Proteomes" id="UP001617702">
    <property type="component" value="Unassembled WGS sequence"/>
</dbReference>
<keyword evidence="2" id="KW-1185">Reference proteome</keyword>
<comment type="caution">
    <text evidence="1">The sequence shown here is derived from an EMBL/GenBank/DDBJ whole genome shotgun (WGS) entry which is preliminary data.</text>
</comment>
<organism evidence="1 2">
    <name type="scientific">Pectobacterium jejuense</name>
    <dbReference type="NCBI Taxonomy" id="2974022"/>
    <lineage>
        <taxon>Bacteria</taxon>
        <taxon>Pseudomonadati</taxon>
        <taxon>Pseudomonadota</taxon>
        <taxon>Gammaproteobacteria</taxon>
        <taxon>Enterobacterales</taxon>
        <taxon>Pectobacteriaceae</taxon>
        <taxon>Pectobacterium</taxon>
    </lineage>
</organism>
<evidence type="ECO:0000313" key="1">
    <source>
        <dbReference type="EMBL" id="MFJ5512140.1"/>
    </source>
</evidence>
<proteinExistence type="predicted"/>
<dbReference type="EMBL" id="JBIXLB010000001">
    <property type="protein sequence ID" value="MFJ5512140.1"/>
    <property type="molecule type" value="Genomic_DNA"/>
</dbReference>
<gene>
    <name evidence="1" type="ORF">ACIPUH_04940</name>
</gene>
<name>A0ABW8GSY9_9GAMM</name>
<dbReference type="RefSeq" id="WP_400353071.1">
    <property type="nucleotide sequence ID" value="NZ_JBIXLA010000001.1"/>
</dbReference>
<sequence length="191" mass="21239">MSDFALILNDMRAHYKKNLGSGKRQRYLPSEKKHQVLFFAAVPDNLNAESSDAIEQLKFTSQVSATDTSTGIQDGITVATGELKDKGASQPAIDDFKRKMEEQRKAAKENAGKNIDKIYDEAISIGEKHPASQTAILNLMDTVSQLFDDLVSKLVDYVVGIVKSVVEWLTKAWESIRSFFSGVGSWISSWF</sequence>
<protein>
    <submittedName>
        <fullName evidence="1">Uncharacterized protein</fullName>
    </submittedName>
</protein>